<dbReference type="OrthoDB" id="4843787at2"/>
<keyword evidence="1" id="KW-1133">Transmembrane helix</keyword>
<reference evidence="3" key="1">
    <citation type="submission" date="2016-10" db="EMBL/GenBank/DDBJ databases">
        <authorList>
            <person name="Varghese N."/>
            <person name="Submissions S."/>
        </authorList>
    </citation>
    <scope>NUCLEOTIDE SEQUENCE [LARGE SCALE GENOMIC DNA]</scope>
    <source>
        <strain evidence="3">CGMCC 1.6963</strain>
    </source>
</reference>
<keyword evidence="1" id="KW-0472">Membrane</keyword>
<accession>A0A1H9USA3</accession>
<evidence type="ECO:0000256" key="1">
    <source>
        <dbReference type="SAM" id="Phobius"/>
    </source>
</evidence>
<dbReference type="RefSeq" id="WP_091757848.1">
    <property type="nucleotide sequence ID" value="NZ_FOHB01000003.1"/>
</dbReference>
<dbReference type="STRING" id="587636.SAMN05216199_2079"/>
<dbReference type="AlphaFoldDB" id="A0A1H9USA3"/>
<sequence>MSPRSSAPNPAALHRAAREPQPVNPLLLAAVVAVVLGVATVGVSWLTSPGLLLATLATVGAVAVLTQRLVQSQKPHHWETKLLDVDAERGSDSRVATLRHQVELAAKGSPEGQQRLHALLTELTADRLRDRHGLEPDDPEGRALLGPDLTAYLAGPPRGRLTTDDLHRHVQKLEELS</sequence>
<evidence type="ECO:0000313" key="3">
    <source>
        <dbReference type="Proteomes" id="UP000199019"/>
    </source>
</evidence>
<dbReference type="EMBL" id="FOHB01000003">
    <property type="protein sequence ID" value="SES12221.1"/>
    <property type="molecule type" value="Genomic_DNA"/>
</dbReference>
<keyword evidence="3" id="KW-1185">Reference proteome</keyword>
<evidence type="ECO:0000313" key="2">
    <source>
        <dbReference type="EMBL" id="SES12221.1"/>
    </source>
</evidence>
<organism evidence="2 3">
    <name type="scientific">Pedococcus cremeus</name>
    <dbReference type="NCBI Taxonomy" id="587636"/>
    <lineage>
        <taxon>Bacteria</taxon>
        <taxon>Bacillati</taxon>
        <taxon>Actinomycetota</taxon>
        <taxon>Actinomycetes</taxon>
        <taxon>Micrococcales</taxon>
        <taxon>Intrasporangiaceae</taxon>
        <taxon>Pedococcus</taxon>
    </lineage>
</organism>
<name>A0A1H9USA3_9MICO</name>
<gene>
    <name evidence="2" type="ORF">SAMN05216199_2079</name>
</gene>
<proteinExistence type="predicted"/>
<keyword evidence="1" id="KW-0812">Transmembrane</keyword>
<dbReference type="Proteomes" id="UP000199019">
    <property type="component" value="Unassembled WGS sequence"/>
</dbReference>
<feature type="transmembrane region" description="Helical" evidence="1">
    <location>
        <begin position="25"/>
        <end position="45"/>
    </location>
</feature>
<protein>
    <submittedName>
        <fullName evidence="2">Uncharacterized protein</fullName>
    </submittedName>
</protein>